<evidence type="ECO:0000259" key="8">
    <source>
        <dbReference type="PROSITE" id="PS50059"/>
    </source>
</evidence>
<evidence type="ECO:0000256" key="2">
    <source>
        <dbReference type="ARBA" id="ARBA00006577"/>
    </source>
</evidence>
<dbReference type="eggNOG" id="COG0545">
    <property type="taxonomic scope" value="Bacteria"/>
</dbReference>
<evidence type="ECO:0000313" key="10">
    <source>
        <dbReference type="Proteomes" id="UP000004946"/>
    </source>
</evidence>
<keyword evidence="7" id="KW-0732">Signal</keyword>
<dbReference type="PROSITE" id="PS50059">
    <property type="entry name" value="FKBP_PPIASE"/>
    <property type="match status" value="1"/>
</dbReference>
<evidence type="ECO:0000256" key="7">
    <source>
        <dbReference type="SAM" id="SignalP"/>
    </source>
</evidence>
<evidence type="ECO:0000256" key="4">
    <source>
        <dbReference type="ARBA" id="ARBA00023110"/>
    </source>
</evidence>
<evidence type="ECO:0000256" key="6">
    <source>
        <dbReference type="PROSITE-ProRule" id="PRU00277"/>
    </source>
</evidence>
<dbReference type="SUPFAM" id="SSF54534">
    <property type="entry name" value="FKBP-like"/>
    <property type="match status" value="2"/>
</dbReference>
<dbReference type="AlphaFoldDB" id="E6K0E5"/>
<dbReference type="EMBL" id="AEON01000001">
    <property type="protein sequence ID" value="EFT84218.1"/>
    <property type="molecule type" value="Genomic_DNA"/>
</dbReference>
<feature type="signal peptide" evidence="7">
    <location>
        <begin position="1"/>
        <end position="33"/>
    </location>
</feature>
<keyword evidence="4 6" id="KW-0697">Rotamase</keyword>
<sequence length="326" mass="34627">MRNSTNHTFRSLLFVVIALVCALAMCLSLSACGSSAPKAGTKDSFLQLTDKPFTAKGELGQKPTITFKTPYTVENFTYQTVQKGKGRAAKDGDMLCLQQIVYNPKTGKQINSTWEAGKTGVCSTYLSEKSVQKGFYKLFKGMTVNSTVVLGVTSDSSSNATSSANQEDYLLALTLTDARHMDLRATGSKVSTIDPALPKVTLGKKGEPSISGLTSYKSNGKLVSQTLLQGNGATVKSSDSVTVQYKGWVLGGDASKPFDSSWKRGYPISFSLSGVIKGWRDGLAGKKVGSQILIIVPPDQGYGSTAQTGIPANSTLVFVVDILAVN</sequence>
<dbReference type="Pfam" id="PF00254">
    <property type="entry name" value="FKBP_C"/>
    <property type="match status" value="1"/>
</dbReference>
<protein>
    <recommendedName>
        <fullName evidence="3 6">peptidylprolyl isomerase</fullName>
        <ecNumber evidence="3 6">5.2.1.8</ecNumber>
    </recommendedName>
</protein>
<dbReference type="EC" id="5.2.1.8" evidence="3 6"/>
<evidence type="ECO:0000313" key="9">
    <source>
        <dbReference type="EMBL" id="EFT84218.1"/>
    </source>
</evidence>
<dbReference type="Proteomes" id="UP000004946">
    <property type="component" value="Chromosome"/>
</dbReference>
<comment type="catalytic activity">
    <reaction evidence="1 6">
        <text>[protein]-peptidylproline (omega=180) = [protein]-peptidylproline (omega=0)</text>
        <dbReference type="Rhea" id="RHEA:16237"/>
        <dbReference type="Rhea" id="RHEA-COMP:10747"/>
        <dbReference type="Rhea" id="RHEA-COMP:10748"/>
        <dbReference type="ChEBI" id="CHEBI:83833"/>
        <dbReference type="ChEBI" id="CHEBI:83834"/>
        <dbReference type="EC" id="5.2.1.8"/>
    </reaction>
</comment>
<comment type="caution">
    <text evidence="9">The sequence shown here is derived from an EMBL/GenBank/DDBJ whole genome shotgun (WGS) entry which is preliminary data.</text>
</comment>
<dbReference type="GO" id="GO:0003755">
    <property type="term" value="F:peptidyl-prolyl cis-trans isomerase activity"/>
    <property type="evidence" value="ECO:0007669"/>
    <property type="project" value="UniProtKB-KW"/>
</dbReference>
<proteinExistence type="inferred from homology"/>
<dbReference type="InterPro" id="IPR046357">
    <property type="entry name" value="PPIase_dom_sf"/>
</dbReference>
<evidence type="ECO:0000256" key="3">
    <source>
        <dbReference type="ARBA" id="ARBA00013194"/>
    </source>
</evidence>
<dbReference type="HOGENOM" id="CLU_053307_0_0_11"/>
<evidence type="ECO:0000256" key="5">
    <source>
        <dbReference type="ARBA" id="ARBA00023235"/>
    </source>
</evidence>
<gene>
    <name evidence="9" type="ORF">HMPREF0620_1223</name>
</gene>
<reference evidence="9 10" key="1">
    <citation type="submission" date="2010-12" db="EMBL/GenBank/DDBJ databases">
        <authorList>
            <person name="Muzny D."/>
            <person name="Qin X."/>
            <person name="Buhay C."/>
            <person name="Dugan-Rocha S."/>
            <person name="Ding Y."/>
            <person name="Chen G."/>
            <person name="Hawes A."/>
            <person name="Holder M."/>
            <person name="Jhangiani S."/>
            <person name="Johnson A."/>
            <person name="Khan Z."/>
            <person name="Li Z."/>
            <person name="Liu W."/>
            <person name="Liu X."/>
            <person name="Perez L."/>
            <person name="Shen H."/>
            <person name="Wang Q."/>
            <person name="Watt J."/>
            <person name="Xi L."/>
            <person name="Xin Y."/>
            <person name="Zhou J."/>
            <person name="Deng J."/>
            <person name="Jiang H."/>
            <person name="Liu Y."/>
            <person name="Qu J."/>
            <person name="Song X.-Z."/>
            <person name="Zhang L."/>
            <person name="Villasana D."/>
            <person name="Johnson A."/>
            <person name="Liu J."/>
            <person name="Liyanage D."/>
            <person name="Lorensuhewa L."/>
            <person name="Robinson T."/>
            <person name="Song A."/>
            <person name="Song B.-B."/>
            <person name="Dinh H."/>
            <person name="Thornton R."/>
            <person name="Coyle M."/>
            <person name="Francisco L."/>
            <person name="Jackson L."/>
            <person name="Javaid M."/>
            <person name="Korchina V."/>
            <person name="Kovar C."/>
            <person name="Mata R."/>
            <person name="Mathew T."/>
            <person name="Ngo R."/>
            <person name="Nguyen L."/>
            <person name="Nguyen N."/>
            <person name="Okwuonu G."/>
            <person name="Ongeri F."/>
            <person name="Pham C."/>
            <person name="Simmons D."/>
            <person name="Wilczek-Boney K."/>
            <person name="Hale W."/>
            <person name="Jakkamsetti A."/>
            <person name="Pham P."/>
            <person name="Ruth R."/>
            <person name="San Lucas F."/>
            <person name="Warren J."/>
            <person name="Zhang J."/>
            <person name="Zhao Z."/>
            <person name="Zhou C."/>
            <person name="Zhu D."/>
            <person name="Lee S."/>
            <person name="Bess C."/>
            <person name="Blankenburg K."/>
            <person name="Forbes L."/>
            <person name="Fu Q."/>
            <person name="Gubbala S."/>
            <person name="Hirani K."/>
            <person name="Jayaseelan J.C."/>
            <person name="Lara F."/>
            <person name="Munidasa M."/>
            <person name="Palculict T."/>
            <person name="Patil S."/>
            <person name="Pu L.-L."/>
            <person name="Saada N."/>
            <person name="Tang L."/>
            <person name="Weissenberger G."/>
            <person name="Zhu Y."/>
            <person name="Hemphill L."/>
            <person name="Shang Y."/>
            <person name="Youmans B."/>
            <person name="Ayvaz T."/>
            <person name="Ross M."/>
            <person name="Santibanez J."/>
            <person name="Aqrawi P."/>
            <person name="Gross S."/>
            <person name="Joshi V."/>
            <person name="Fowler G."/>
            <person name="Nazareth L."/>
            <person name="Reid J."/>
            <person name="Worley K."/>
            <person name="Petrosino J."/>
            <person name="Highlander S."/>
            <person name="Gibbs R."/>
        </authorList>
    </citation>
    <scope>NUCLEOTIDE SEQUENCE [LARGE SCALE GENOMIC DNA]</scope>
    <source>
        <strain evidence="9 10">DSM 10105</strain>
    </source>
</reference>
<comment type="similarity">
    <text evidence="2">Belongs to the FKBP-type PPIase family.</text>
</comment>
<organism evidence="9 10">
    <name type="scientific">Parascardovia denticolens DSM 10105 = JCM 12538</name>
    <dbReference type="NCBI Taxonomy" id="864564"/>
    <lineage>
        <taxon>Bacteria</taxon>
        <taxon>Bacillati</taxon>
        <taxon>Actinomycetota</taxon>
        <taxon>Actinomycetes</taxon>
        <taxon>Bifidobacteriales</taxon>
        <taxon>Bifidobacteriaceae</taxon>
        <taxon>Parascardovia</taxon>
    </lineage>
</organism>
<keyword evidence="5 6" id="KW-0413">Isomerase</keyword>
<dbReference type="PANTHER" id="PTHR43811:SF19">
    <property type="entry name" value="39 KDA FK506-BINDING NUCLEAR PROTEIN"/>
    <property type="match status" value="1"/>
</dbReference>
<dbReference type="PANTHER" id="PTHR43811">
    <property type="entry name" value="FKBP-TYPE PEPTIDYL-PROLYL CIS-TRANS ISOMERASE FKPA"/>
    <property type="match status" value="1"/>
</dbReference>
<dbReference type="KEGG" id="pdo:PSDT_0446"/>
<dbReference type="PROSITE" id="PS51257">
    <property type="entry name" value="PROKAR_LIPOPROTEIN"/>
    <property type="match status" value="1"/>
</dbReference>
<dbReference type="RefSeq" id="WP_006290602.1">
    <property type="nucleotide sequence ID" value="NZ_AP012333.1"/>
</dbReference>
<keyword evidence="10" id="KW-1185">Reference proteome</keyword>
<evidence type="ECO:0000256" key="1">
    <source>
        <dbReference type="ARBA" id="ARBA00000971"/>
    </source>
</evidence>
<dbReference type="Gene3D" id="3.10.50.40">
    <property type="match status" value="2"/>
</dbReference>
<feature type="chain" id="PRO_5039460957" description="peptidylprolyl isomerase" evidence="7">
    <location>
        <begin position="34"/>
        <end position="326"/>
    </location>
</feature>
<accession>E6K0E5</accession>
<dbReference type="InterPro" id="IPR001179">
    <property type="entry name" value="PPIase_FKBP_dom"/>
</dbReference>
<feature type="domain" description="PPIase FKBP-type" evidence="8">
    <location>
        <begin position="238"/>
        <end position="326"/>
    </location>
</feature>
<dbReference type="PATRIC" id="fig|864564.6.peg.489"/>
<name>E6K0E5_PARDN</name>